<accession>A0A0H2RQD3</accession>
<keyword evidence="1" id="KW-0472">Membrane</keyword>
<dbReference type="AlphaFoldDB" id="A0A0H2RQD3"/>
<keyword evidence="3" id="KW-1185">Reference proteome</keyword>
<organism evidence="2 3">
    <name type="scientific">Schizopora paradoxa</name>
    <dbReference type="NCBI Taxonomy" id="27342"/>
    <lineage>
        <taxon>Eukaryota</taxon>
        <taxon>Fungi</taxon>
        <taxon>Dikarya</taxon>
        <taxon>Basidiomycota</taxon>
        <taxon>Agaricomycotina</taxon>
        <taxon>Agaricomycetes</taxon>
        <taxon>Hymenochaetales</taxon>
        <taxon>Schizoporaceae</taxon>
        <taxon>Schizopora</taxon>
    </lineage>
</organism>
<proteinExistence type="predicted"/>
<feature type="transmembrane region" description="Helical" evidence="1">
    <location>
        <begin position="6"/>
        <end position="27"/>
    </location>
</feature>
<keyword evidence="1" id="KW-0812">Transmembrane</keyword>
<keyword evidence="1" id="KW-1133">Transmembrane helix</keyword>
<reference evidence="2 3" key="1">
    <citation type="submission" date="2015-04" db="EMBL/GenBank/DDBJ databases">
        <title>Complete genome sequence of Schizopora paradoxa KUC8140, a cosmopolitan wood degrader in East Asia.</title>
        <authorList>
            <consortium name="DOE Joint Genome Institute"/>
            <person name="Min B."/>
            <person name="Park H."/>
            <person name="Jang Y."/>
            <person name="Kim J.-J."/>
            <person name="Kim K.H."/>
            <person name="Pangilinan J."/>
            <person name="Lipzen A."/>
            <person name="Riley R."/>
            <person name="Grigoriev I.V."/>
            <person name="Spatafora J.W."/>
            <person name="Choi I.-G."/>
        </authorList>
    </citation>
    <scope>NUCLEOTIDE SEQUENCE [LARGE SCALE GENOMIC DNA]</scope>
    <source>
        <strain evidence="2 3">KUC8140</strain>
    </source>
</reference>
<name>A0A0H2RQD3_9AGAM</name>
<dbReference type="InParanoid" id="A0A0H2RQD3"/>
<gene>
    <name evidence="2" type="ORF">SCHPADRAFT_325306</name>
</gene>
<dbReference type="Proteomes" id="UP000053477">
    <property type="component" value="Unassembled WGS sequence"/>
</dbReference>
<evidence type="ECO:0000256" key="1">
    <source>
        <dbReference type="SAM" id="Phobius"/>
    </source>
</evidence>
<dbReference type="EMBL" id="KQ085947">
    <property type="protein sequence ID" value="KLO14185.1"/>
    <property type="molecule type" value="Genomic_DNA"/>
</dbReference>
<sequence>MLSLDFLSFIILVLIFIYGDFIASLSVESRDQARKHTECFTSSVLSRCLPTSRACEVLFMITVISSPFRSYGWGHVVVTQATGSRTKGLSSIKDRFRLNPSLFPPPFRWISP</sequence>
<protein>
    <submittedName>
        <fullName evidence="2">Uncharacterized protein</fullName>
    </submittedName>
</protein>
<evidence type="ECO:0000313" key="3">
    <source>
        <dbReference type="Proteomes" id="UP000053477"/>
    </source>
</evidence>
<evidence type="ECO:0000313" key="2">
    <source>
        <dbReference type="EMBL" id="KLO14185.1"/>
    </source>
</evidence>